<evidence type="ECO:0000256" key="2">
    <source>
        <dbReference type="ARBA" id="ARBA00022723"/>
    </source>
</evidence>
<dbReference type="CDD" id="cd03316">
    <property type="entry name" value="MR_like"/>
    <property type="match status" value="1"/>
</dbReference>
<dbReference type="GO" id="GO:0000287">
    <property type="term" value="F:magnesium ion binding"/>
    <property type="evidence" value="ECO:0007669"/>
    <property type="project" value="TreeGrafter"/>
</dbReference>
<dbReference type="AlphaFoldDB" id="A0A254TE64"/>
<dbReference type="InterPro" id="IPR046945">
    <property type="entry name" value="RHMD-like"/>
</dbReference>
<sequence length="379" mass="41149">MKVRDVTAYATSFPVPPQDRVTLGVGRAIKRDAVVVKVTTECGLTGWGESHHGRAHSTIAHFINNSLRPFVVGRDATDVTGIWKTVYDRQLSSMGLGAACAMAMSGVDMALWDICARAAGWPLYRLLGGGANPVPAYAGGVALGWQEPSELVEEAQRQCEKGYRALKLRLGDSSTRDIARVRAVREALGTDRVILGDANTAYSLDTARAVIPVLDECNVGWLEEPFPPHDYRSYEIARSFGRVPFAAGENHYTRFEFNHLIDGRSVTVIQPDLSKAGGITEVLRIAAMASAHKLRIHLHTSMTGINMAATVHVLAAIENSGYFEADVSKNNRFRDELVSSPFTLRADGTVLPLERPGIGVEVGEKFLLAHPAIEGPAYV</sequence>
<accession>A0A254TE64</accession>
<dbReference type="SFLD" id="SFLDS00001">
    <property type="entry name" value="Enolase"/>
    <property type="match status" value="1"/>
</dbReference>
<dbReference type="SFLD" id="SFLDG00179">
    <property type="entry name" value="mandelate_racemase"/>
    <property type="match status" value="1"/>
</dbReference>
<evidence type="ECO:0000313" key="5">
    <source>
        <dbReference type="EMBL" id="OWW20825.1"/>
    </source>
</evidence>
<dbReference type="InterPro" id="IPR013341">
    <property type="entry name" value="Mandelate_racemase_N_dom"/>
</dbReference>
<reference evidence="5 6" key="1">
    <citation type="submission" date="2016-02" db="EMBL/GenBank/DDBJ databases">
        <authorList>
            <person name="Wen L."/>
            <person name="He K."/>
            <person name="Yang H."/>
        </authorList>
    </citation>
    <scope>NUCLEOTIDE SEQUENCE [LARGE SCALE GENOMIC DNA]</scope>
    <source>
        <strain evidence="5 6">TSA40</strain>
    </source>
</reference>
<dbReference type="OrthoDB" id="103536at2"/>
<evidence type="ECO:0000313" key="6">
    <source>
        <dbReference type="Proteomes" id="UP000197535"/>
    </source>
</evidence>
<evidence type="ECO:0000256" key="3">
    <source>
        <dbReference type="ARBA" id="ARBA00022842"/>
    </source>
</evidence>
<dbReference type="InterPro" id="IPR036849">
    <property type="entry name" value="Enolase-like_C_sf"/>
</dbReference>
<dbReference type="GO" id="GO:0009063">
    <property type="term" value="P:amino acid catabolic process"/>
    <property type="evidence" value="ECO:0007669"/>
    <property type="project" value="InterPro"/>
</dbReference>
<gene>
    <name evidence="5" type="ORF">AYR66_16465</name>
</gene>
<evidence type="ECO:0000259" key="4">
    <source>
        <dbReference type="SMART" id="SM00922"/>
    </source>
</evidence>
<keyword evidence="6" id="KW-1185">Reference proteome</keyword>
<dbReference type="PANTHER" id="PTHR13794:SF58">
    <property type="entry name" value="MITOCHONDRIAL ENOLASE SUPERFAMILY MEMBER 1"/>
    <property type="match status" value="1"/>
</dbReference>
<dbReference type="EMBL" id="LSTO01000001">
    <property type="protein sequence ID" value="OWW20825.1"/>
    <property type="molecule type" value="Genomic_DNA"/>
</dbReference>
<dbReference type="InterPro" id="IPR013342">
    <property type="entry name" value="Mandelate_racemase_C"/>
</dbReference>
<dbReference type="PANTHER" id="PTHR13794">
    <property type="entry name" value="ENOLASE SUPERFAMILY, MANDELATE RACEMASE"/>
    <property type="match status" value="1"/>
</dbReference>
<proteinExistence type="predicted"/>
<feature type="domain" description="Mandelate racemase/muconate lactonizing enzyme C-terminal" evidence="4">
    <location>
        <begin position="148"/>
        <end position="244"/>
    </location>
</feature>
<dbReference type="SMART" id="SM00922">
    <property type="entry name" value="MR_MLE"/>
    <property type="match status" value="1"/>
</dbReference>
<protein>
    <submittedName>
        <fullName evidence="5">Mandelate racemase</fullName>
    </submittedName>
</protein>
<dbReference type="InterPro" id="IPR018110">
    <property type="entry name" value="Mandel_Rmase/mucon_lact_enz_CS"/>
</dbReference>
<dbReference type="PROSITE" id="PS00908">
    <property type="entry name" value="MR_MLE_1"/>
    <property type="match status" value="1"/>
</dbReference>
<dbReference type="Proteomes" id="UP000197535">
    <property type="component" value="Unassembled WGS sequence"/>
</dbReference>
<dbReference type="GO" id="GO:0016052">
    <property type="term" value="P:carbohydrate catabolic process"/>
    <property type="evidence" value="ECO:0007669"/>
    <property type="project" value="TreeGrafter"/>
</dbReference>
<evidence type="ECO:0000256" key="1">
    <source>
        <dbReference type="ARBA" id="ARBA00001946"/>
    </source>
</evidence>
<dbReference type="Pfam" id="PF02746">
    <property type="entry name" value="MR_MLE_N"/>
    <property type="match status" value="1"/>
</dbReference>
<dbReference type="Gene3D" id="3.30.390.10">
    <property type="entry name" value="Enolase-like, N-terminal domain"/>
    <property type="match status" value="1"/>
</dbReference>
<keyword evidence="2" id="KW-0479">Metal-binding</keyword>
<dbReference type="Gene3D" id="3.20.20.120">
    <property type="entry name" value="Enolase-like C-terminal domain"/>
    <property type="match status" value="1"/>
</dbReference>
<dbReference type="Pfam" id="PF13378">
    <property type="entry name" value="MR_MLE_C"/>
    <property type="match status" value="1"/>
</dbReference>
<dbReference type="InterPro" id="IPR029017">
    <property type="entry name" value="Enolase-like_N"/>
</dbReference>
<dbReference type="PROSITE" id="PS00909">
    <property type="entry name" value="MR_MLE_2"/>
    <property type="match status" value="1"/>
</dbReference>
<comment type="cofactor">
    <cofactor evidence="1">
        <name>Mg(2+)</name>
        <dbReference type="ChEBI" id="CHEBI:18420"/>
    </cofactor>
</comment>
<dbReference type="SUPFAM" id="SSF54826">
    <property type="entry name" value="Enolase N-terminal domain-like"/>
    <property type="match status" value="1"/>
</dbReference>
<dbReference type="SUPFAM" id="SSF51604">
    <property type="entry name" value="Enolase C-terminal domain-like"/>
    <property type="match status" value="1"/>
</dbReference>
<name>A0A254TE64_9BURK</name>
<comment type="caution">
    <text evidence="5">The sequence shown here is derived from an EMBL/GenBank/DDBJ whole genome shotgun (WGS) entry which is preliminary data.</text>
</comment>
<dbReference type="InterPro" id="IPR029065">
    <property type="entry name" value="Enolase_C-like"/>
</dbReference>
<organism evidence="5 6">
    <name type="scientific">Noviherbaspirillum denitrificans</name>
    <dbReference type="NCBI Taxonomy" id="1968433"/>
    <lineage>
        <taxon>Bacteria</taxon>
        <taxon>Pseudomonadati</taxon>
        <taxon>Pseudomonadota</taxon>
        <taxon>Betaproteobacteria</taxon>
        <taxon>Burkholderiales</taxon>
        <taxon>Oxalobacteraceae</taxon>
        <taxon>Noviherbaspirillum</taxon>
    </lineage>
</organism>
<dbReference type="GO" id="GO:0016836">
    <property type="term" value="F:hydro-lyase activity"/>
    <property type="evidence" value="ECO:0007669"/>
    <property type="project" value="TreeGrafter"/>
</dbReference>
<keyword evidence="3" id="KW-0460">Magnesium</keyword>